<organism evidence="6">
    <name type="scientific">Symploca sp. SIO1C4</name>
    <dbReference type="NCBI Taxonomy" id="2607765"/>
    <lineage>
        <taxon>Bacteria</taxon>
        <taxon>Bacillati</taxon>
        <taxon>Cyanobacteriota</taxon>
        <taxon>Cyanophyceae</taxon>
        <taxon>Coleofasciculales</taxon>
        <taxon>Coleofasciculaceae</taxon>
        <taxon>Symploca</taxon>
    </lineage>
</organism>
<dbReference type="PANTHER" id="PTHR11229:SF16">
    <property type="entry name" value="LARGE RIBOSOMAL SUBUNIT PROTEIN UL3C"/>
    <property type="match status" value="1"/>
</dbReference>
<evidence type="ECO:0000256" key="2">
    <source>
        <dbReference type="ARBA" id="ARBA00022980"/>
    </source>
</evidence>
<evidence type="ECO:0000256" key="5">
    <source>
        <dbReference type="ARBA" id="ARBA00035457"/>
    </source>
</evidence>
<sequence length="64" mass="6755">GTTPGRVFPGKKMAGRYGGSRVTIRKLQVVRVDSNRNLLLIKGAVPGKAGTLLSIAPTKKIGRP</sequence>
<dbReference type="GO" id="GO:0003735">
    <property type="term" value="F:structural constituent of ribosome"/>
    <property type="evidence" value="ECO:0007669"/>
    <property type="project" value="InterPro"/>
</dbReference>
<dbReference type="FunFam" id="2.40.30.10:FF:000004">
    <property type="entry name" value="50S ribosomal protein L3"/>
    <property type="match status" value="1"/>
</dbReference>
<dbReference type="EMBL" id="JAAHFQ010000055">
    <property type="protein sequence ID" value="NER26859.1"/>
    <property type="molecule type" value="Genomic_DNA"/>
</dbReference>
<evidence type="ECO:0000256" key="3">
    <source>
        <dbReference type="ARBA" id="ARBA00023274"/>
    </source>
</evidence>
<dbReference type="GO" id="GO:0022625">
    <property type="term" value="C:cytosolic large ribosomal subunit"/>
    <property type="evidence" value="ECO:0007669"/>
    <property type="project" value="TreeGrafter"/>
</dbReference>
<keyword evidence="3" id="KW-0687">Ribonucleoprotein</keyword>
<dbReference type="AlphaFoldDB" id="A0A6B3N1A9"/>
<accession>A0A6B3N1A9</accession>
<dbReference type="GO" id="GO:0006412">
    <property type="term" value="P:translation"/>
    <property type="evidence" value="ECO:0007669"/>
    <property type="project" value="InterPro"/>
</dbReference>
<gene>
    <name evidence="6" type="ORF">F6J89_04325</name>
</gene>
<protein>
    <recommendedName>
        <fullName evidence="4">Large ribosomal subunit protein uL3</fullName>
    </recommendedName>
    <alternativeName>
        <fullName evidence="5">50S ribosomal protein L3</fullName>
    </alternativeName>
</protein>
<name>A0A6B3N1A9_9CYAN</name>
<dbReference type="SUPFAM" id="SSF50447">
    <property type="entry name" value="Translation proteins"/>
    <property type="match status" value="1"/>
</dbReference>
<comment type="similarity">
    <text evidence="1">Belongs to the universal ribosomal protein uL3 family.</text>
</comment>
<evidence type="ECO:0000256" key="4">
    <source>
        <dbReference type="ARBA" id="ARBA00035243"/>
    </source>
</evidence>
<evidence type="ECO:0000256" key="1">
    <source>
        <dbReference type="ARBA" id="ARBA00006540"/>
    </source>
</evidence>
<dbReference type="Gene3D" id="2.40.30.10">
    <property type="entry name" value="Translation factors"/>
    <property type="match status" value="1"/>
</dbReference>
<dbReference type="InterPro" id="IPR009000">
    <property type="entry name" value="Transl_B-barrel_sf"/>
</dbReference>
<comment type="caution">
    <text evidence="6">The sequence shown here is derived from an EMBL/GenBank/DDBJ whole genome shotgun (WGS) entry which is preliminary data.</text>
</comment>
<proteinExistence type="inferred from homology"/>
<dbReference type="InterPro" id="IPR019927">
    <property type="entry name" value="Ribosomal_uL3_bac/org-type"/>
</dbReference>
<keyword evidence="2 6" id="KW-0689">Ribosomal protein</keyword>
<evidence type="ECO:0000313" key="6">
    <source>
        <dbReference type="EMBL" id="NER26859.1"/>
    </source>
</evidence>
<reference evidence="6" key="1">
    <citation type="submission" date="2019-11" db="EMBL/GenBank/DDBJ databases">
        <title>Genomic insights into an expanded diversity of filamentous marine cyanobacteria reveals the extraordinary biosynthetic potential of Moorea and Okeania.</title>
        <authorList>
            <person name="Ferreira Leao T."/>
            <person name="Wang M."/>
            <person name="Moss N."/>
            <person name="Da Silva R."/>
            <person name="Sanders J."/>
            <person name="Nurk S."/>
            <person name="Gurevich A."/>
            <person name="Humphrey G."/>
            <person name="Reher R."/>
            <person name="Zhu Q."/>
            <person name="Belda-Ferre P."/>
            <person name="Glukhov E."/>
            <person name="Rex R."/>
            <person name="Dorrestein P.C."/>
            <person name="Knight R."/>
            <person name="Pevzner P."/>
            <person name="Gerwick W.H."/>
            <person name="Gerwick L."/>
        </authorList>
    </citation>
    <scope>NUCLEOTIDE SEQUENCE</scope>
    <source>
        <strain evidence="6">SIO1C4</strain>
    </source>
</reference>
<feature type="non-terminal residue" evidence="6">
    <location>
        <position position="1"/>
    </location>
</feature>
<dbReference type="PANTHER" id="PTHR11229">
    <property type="entry name" value="50S RIBOSOMAL PROTEIN L3"/>
    <property type="match status" value="1"/>
</dbReference>